<dbReference type="AlphaFoldDB" id="A0A5N6GCD8"/>
<dbReference type="EMBL" id="ML734781">
    <property type="protein sequence ID" value="KAB8240101.1"/>
    <property type="molecule type" value="Genomic_DNA"/>
</dbReference>
<reference evidence="1" key="1">
    <citation type="submission" date="2019-04" db="EMBL/GenBank/DDBJ databases">
        <title>Friends and foes A comparative genomics study of 23 Aspergillus species from section Flavi.</title>
        <authorList>
            <consortium name="DOE Joint Genome Institute"/>
            <person name="Kjaerbolling I."/>
            <person name="Vesth T."/>
            <person name="Frisvad J.C."/>
            <person name="Nybo J.L."/>
            <person name="Theobald S."/>
            <person name="Kildgaard S."/>
            <person name="Isbrandt T."/>
            <person name="Kuo A."/>
            <person name="Sato A."/>
            <person name="Lyhne E.K."/>
            <person name="Kogle M.E."/>
            <person name="Wiebenga A."/>
            <person name="Kun R.S."/>
            <person name="Lubbers R.J."/>
            <person name="Makela M.R."/>
            <person name="Barry K."/>
            <person name="Chovatia M."/>
            <person name="Clum A."/>
            <person name="Daum C."/>
            <person name="Haridas S."/>
            <person name="He G."/>
            <person name="LaButti K."/>
            <person name="Lipzen A."/>
            <person name="Mondo S."/>
            <person name="Riley R."/>
            <person name="Salamov A."/>
            <person name="Simmons B.A."/>
            <person name="Magnuson J.K."/>
            <person name="Henrissat B."/>
            <person name="Mortensen U.H."/>
            <person name="Larsen T.O."/>
            <person name="Devries R.P."/>
            <person name="Grigoriev I.V."/>
            <person name="Machida M."/>
            <person name="Baker S.E."/>
            <person name="Andersen M.R."/>
        </authorList>
    </citation>
    <scope>NUCLEOTIDE SEQUENCE [LARGE SCALE GENOMIC DNA]</scope>
    <source>
        <strain evidence="1">CBS 121.62</strain>
    </source>
</reference>
<proteinExistence type="predicted"/>
<gene>
    <name evidence="1" type="ORF">BDV35DRAFT_145121</name>
</gene>
<sequence>MGKPTYGCLTAVIIIIIIITTTTEYSQLDGTLFFLLLPDKTPSSPVCRSLSNKEYPIPFAYEARTSSSECDASVYAIGNWSIMTRIQSRKNYQDNMISKVKYLLYRVQRNLKFPLRIKISDLKLSVRPFGHHPCYRLRSYEFTAKTERTCSFHARFKDMAEIGIDLLYPGNQHIKSHGLTVTKKYVLII</sequence>
<evidence type="ECO:0000313" key="1">
    <source>
        <dbReference type="EMBL" id="KAB8240101.1"/>
    </source>
</evidence>
<organism evidence="1">
    <name type="scientific">Aspergillus flavus</name>
    <dbReference type="NCBI Taxonomy" id="5059"/>
    <lineage>
        <taxon>Eukaryota</taxon>
        <taxon>Fungi</taxon>
        <taxon>Dikarya</taxon>
        <taxon>Ascomycota</taxon>
        <taxon>Pezizomycotina</taxon>
        <taxon>Eurotiomycetes</taxon>
        <taxon>Eurotiomycetidae</taxon>
        <taxon>Eurotiales</taxon>
        <taxon>Aspergillaceae</taxon>
        <taxon>Aspergillus</taxon>
        <taxon>Aspergillus subgen. Circumdati</taxon>
    </lineage>
</organism>
<accession>A0A5N6GCD8</accession>
<name>A0A5N6GCD8_ASPFL</name>
<dbReference type="Proteomes" id="UP000325434">
    <property type="component" value="Unassembled WGS sequence"/>
</dbReference>
<protein>
    <submittedName>
        <fullName evidence="1">Uncharacterized protein</fullName>
    </submittedName>
</protein>